<keyword evidence="10" id="KW-1185">Reference proteome</keyword>
<feature type="transmembrane region" description="Helical" evidence="8">
    <location>
        <begin position="219"/>
        <end position="239"/>
    </location>
</feature>
<dbReference type="PANTHER" id="PTHR34975">
    <property type="entry name" value="SPORE GERMINATION PROTEIN A2"/>
    <property type="match status" value="1"/>
</dbReference>
<comment type="similarity">
    <text evidence="2">Belongs to the amino acid-polyamine-organocation (APC) superfamily. Spore germination protein (SGP) (TC 2.A.3.9) family.</text>
</comment>
<evidence type="ECO:0000256" key="8">
    <source>
        <dbReference type="SAM" id="Phobius"/>
    </source>
</evidence>
<sequence length="369" mass="40872">MTKAQISRNQFIIALIWCILGTGIVTVPAAVAQFTVRDAWISSLLFLIGVCAVVIVTWMFARSFANRSFTSAVVRACGPWVGRILGVWFLICLYVTNCTVVREAEIFVGTTILPKTPEYMVGAFAMLAVVYAVYMGVEVVMRDAEFITPLVMLIAPILFFLSMQHMDVHELLPVLADGWTPVLRGGIVSNFDYALELVIGLQFIVFLRNTRYAARDVAVAGGLATVILTLVTVLTIGVVGPSTHYLSYPVLEAVRNIRVGRFLERLDTLYVIAVISTIFVKVAVFHYAWCIGMKDLFRLSSHRVTTLAGGMLVWCGATVLFSSSSDVQYFISYTVPVYFFVTFLAIPLLSIVAMAIKSKRKRLTTVQDE</sequence>
<evidence type="ECO:0000256" key="6">
    <source>
        <dbReference type="ARBA" id="ARBA00022989"/>
    </source>
</evidence>
<feature type="transmembrane region" description="Helical" evidence="8">
    <location>
        <begin position="116"/>
        <end position="134"/>
    </location>
</feature>
<dbReference type="Pfam" id="PF03845">
    <property type="entry name" value="Spore_permease"/>
    <property type="match status" value="1"/>
</dbReference>
<keyword evidence="4" id="KW-0309">Germination</keyword>
<dbReference type="GO" id="GO:0009847">
    <property type="term" value="P:spore germination"/>
    <property type="evidence" value="ECO:0007669"/>
    <property type="project" value="InterPro"/>
</dbReference>
<feature type="transmembrane region" description="Helical" evidence="8">
    <location>
        <begin position="146"/>
        <end position="166"/>
    </location>
</feature>
<evidence type="ECO:0000313" key="10">
    <source>
        <dbReference type="Proteomes" id="UP000182589"/>
    </source>
</evidence>
<feature type="transmembrane region" description="Helical" evidence="8">
    <location>
        <begin position="186"/>
        <end position="207"/>
    </location>
</feature>
<evidence type="ECO:0000256" key="2">
    <source>
        <dbReference type="ARBA" id="ARBA00007998"/>
    </source>
</evidence>
<keyword evidence="7 8" id="KW-0472">Membrane</keyword>
<reference evidence="10" key="1">
    <citation type="submission" date="2016-10" db="EMBL/GenBank/DDBJ databases">
        <authorList>
            <person name="Varghese N."/>
        </authorList>
    </citation>
    <scope>NUCLEOTIDE SEQUENCE [LARGE SCALE GENOMIC DNA]</scope>
    <source>
        <strain evidence="10">DSM 12489</strain>
    </source>
</reference>
<feature type="transmembrane region" description="Helical" evidence="8">
    <location>
        <begin position="304"/>
        <end position="323"/>
    </location>
</feature>
<feature type="transmembrane region" description="Helical" evidence="8">
    <location>
        <begin position="73"/>
        <end position="96"/>
    </location>
</feature>
<dbReference type="PANTHER" id="PTHR34975:SF2">
    <property type="entry name" value="SPORE GERMINATION PROTEIN A2"/>
    <property type="match status" value="1"/>
</dbReference>
<feature type="transmembrane region" description="Helical" evidence="8">
    <location>
        <begin position="269"/>
        <end position="292"/>
    </location>
</feature>
<keyword evidence="5 8" id="KW-0812">Transmembrane</keyword>
<dbReference type="NCBIfam" id="TIGR00912">
    <property type="entry name" value="2A0309"/>
    <property type="match status" value="1"/>
</dbReference>
<keyword evidence="6 8" id="KW-1133">Transmembrane helix</keyword>
<name>A0A1H2W0H3_9BACL</name>
<evidence type="ECO:0000256" key="7">
    <source>
        <dbReference type="ARBA" id="ARBA00023136"/>
    </source>
</evidence>
<evidence type="ECO:0000256" key="4">
    <source>
        <dbReference type="ARBA" id="ARBA00022544"/>
    </source>
</evidence>
<protein>
    <submittedName>
        <fullName evidence="9">Spore germination protein KB</fullName>
    </submittedName>
</protein>
<keyword evidence="3" id="KW-0813">Transport</keyword>
<comment type="subcellular location">
    <subcellularLocation>
        <location evidence="1">Membrane</location>
        <topology evidence="1">Multi-pass membrane protein</topology>
    </subcellularLocation>
</comment>
<accession>A0A1H2W0H3</accession>
<evidence type="ECO:0000313" key="9">
    <source>
        <dbReference type="EMBL" id="SDW74152.1"/>
    </source>
</evidence>
<dbReference type="GO" id="GO:0016020">
    <property type="term" value="C:membrane"/>
    <property type="evidence" value="ECO:0007669"/>
    <property type="project" value="UniProtKB-SubCell"/>
</dbReference>
<dbReference type="RefSeq" id="WP_074693377.1">
    <property type="nucleotide sequence ID" value="NZ_FNOJ01000013.1"/>
</dbReference>
<dbReference type="Proteomes" id="UP000182589">
    <property type="component" value="Unassembled WGS sequence"/>
</dbReference>
<dbReference type="EMBL" id="FNOJ01000013">
    <property type="protein sequence ID" value="SDW74152.1"/>
    <property type="molecule type" value="Genomic_DNA"/>
</dbReference>
<dbReference type="AlphaFoldDB" id="A0A1H2W0H3"/>
<evidence type="ECO:0000256" key="3">
    <source>
        <dbReference type="ARBA" id="ARBA00022448"/>
    </source>
</evidence>
<feature type="transmembrane region" description="Helical" evidence="8">
    <location>
        <begin position="12"/>
        <end position="34"/>
    </location>
</feature>
<proteinExistence type="inferred from homology"/>
<evidence type="ECO:0000256" key="1">
    <source>
        <dbReference type="ARBA" id="ARBA00004141"/>
    </source>
</evidence>
<organism evidence="9 10">
    <name type="scientific">Alicyclobacillus hesperidum</name>
    <dbReference type="NCBI Taxonomy" id="89784"/>
    <lineage>
        <taxon>Bacteria</taxon>
        <taxon>Bacillati</taxon>
        <taxon>Bacillota</taxon>
        <taxon>Bacilli</taxon>
        <taxon>Bacillales</taxon>
        <taxon>Alicyclobacillaceae</taxon>
        <taxon>Alicyclobacillus</taxon>
    </lineage>
</organism>
<feature type="transmembrane region" description="Helical" evidence="8">
    <location>
        <begin position="40"/>
        <end position="61"/>
    </location>
</feature>
<gene>
    <name evidence="9" type="ORF">SAMN04489725_11319</name>
</gene>
<evidence type="ECO:0000256" key="5">
    <source>
        <dbReference type="ARBA" id="ARBA00022692"/>
    </source>
</evidence>
<feature type="transmembrane region" description="Helical" evidence="8">
    <location>
        <begin position="335"/>
        <end position="356"/>
    </location>
</feature>
<dbReference type="InterPro" id="IPR004761">
    <property type="entry name" value="Spore_GerAB"/>
</dbReference>
<dbReference type="STRING" id="89784.SAMN04489725_11319"/>